<name>A0AAD6KQH5_9ROSI</name>
<comment type="caution">
    <text evidence="1">The sequence shown here is derived from an EMBL/GenBank/DDBJ whole genome shotgun (WGS) entry which is preliminary data.</text>
</comment>
<evidence type="ECO:0000313" key="1">
    <source>
        <dbReference type="EMBL" id="KAJ6427718.1"/>
    </source>
</evidence>
<dbReference type="Proteomes" id="UP001162972">
    <property type="component" value="Chromosome 1"/>
</dbReference>
<dbReference type="AlphaFoldDB" id="A0AAD6KQH5"/>
<accession>A0AAD6KQH5</accession>
<keyword evidence="2" id="KW-1185">Reference proteome</keyword>
<dbReference type="EMBL" id="JAPFFJ010000005">
    <property type="protein sequence ID" value="KAJ6427718.1"/>
    <property type="molecule type" value="Genomic_DNA"/>
</dbReference>
<gene>
    <name evidence="1" type="ORF">OIU84_023172</name>
</gene>
<protein>
    <submittedName>
        <fullName evidence="1">Uncharacterized protein</fullName>
    </submittedName>
</protein>
<sequence>MVFSQHSMWQVMGLNLSVVGFFQEASSSLAWTCSVSDFFHSHAFHHKHPDHWLHPIHCQH</sequence>
<proteinExistence type="predicted"/>
<organism evidence="1 2">
    <name type="scientific">Salix udensis</name>
    <dbReference type="NCBI Taxonomy" id="889485"/>
    <lineage>
        <taxon>Eukaryota</taxon>
        <taxon>Viridiplantae</taxon>
        <taxon>Streptophyta</taxon>
        <taxon>Embryophyta</taxon>
        <taxon>Tracheophyta</taxon>
        <taxon>Spermatophyta</taxon>
        <taxon>Magnoliopsida</taxon>
        <taxon>eudicotyledons</taxon>
        <taxon>Gunneridae</taxon>
        <taxon>Pentapetalae</taxon>
        <taxon>rosids</taxon>
        <taxon>fabids</taxon>
        <taxon>Malpighiales</taxon>
        <taxon>Salicaceae</taxon>
        <taxon>Saliceae</taxon>
        <taxon>Salix</taxon>
    </lineage>
</organism>
<evidence type="ECO:0000313" key="2">
    <source>
        <dbReference type="Proteomes" id="UP001162972"/>
    </source>
</evidence>
<reference evidence="1 2" key="1">
    <citation type="journal article" date="2023" name="Int. J. Mol. Sci.">
        <title>De Novo Assembly and Annotation of 11 Diverse Shrub Willow (Salix) Genomes Reveals Novel Gene Organization in Sex-Linked Regions.</title>
        <authorList>
            <person name="Hyden B."/>
            <person name="Feng K."/>
            <person name="Yates T.B."/>
            <person name="Jawdy S."/>
            <person name="Cereghino C."/>
            <person name="Smart L.B."/>
            <person name="Muchero W."/>
        </authorList>
    </citation>
    <scope>NUCLEOTIDE SEQUENCE [LARGE SCALE GENOMIC DNA]</scope>
    <source>
        <tissue evidence="1">Shoot tip</tissue>
    </source>
</reference>